<dbReference type="InterPro" id="IPR005108">
    <property type="entry name" value="HELP"/>
</dbReference>
<evidence type="ECO:0000256" key="9">
    <source>
        <dbReference type="SAM" id="Coils"/>
    </source>
</evidence>
<dbReference type="Pfam" id="PF03451">
    <property type="entry name" value="HELP"/>
    <property type="match status" value="1"/>
</dbReference>
<dbReference type="SUPFAM" id="SSF50998">
    <property type="entry name" value="Quinoprotein alcohol dehydrogenase-like"/>
    <property type="match status" value="1"/>
</dbReference>
<dbReference type="Pfam" id="PF23414">
    <property type="entry name" value="Beta-prop_EML_2"/>
    <property type="match status" value="1"/>
</dbReference>
<keyword evidence="3" id="KW-0963">Cytoplasm</keyword>
<dbReference type="EMBL" id="CAJNOQ010001471">
    <property type="protein sequence ID" value="CAF0897298.1"/>
    <property type="molecule type" value="Genomic_DNA"/>
</dbReference>
<dbReference type="EMBL" id="CAJNOK010000640">
    <property type="protein sequence ID" value="CAF0766366.1"/>
    <property type="molecule type" value="Genomic_DNA"/>
</dbReference>
<name>A0A813ZAN0_9BILA</name>
<dbReference type="GO" id="GO:0005874">
    <property type="term" value="C:microtubule"/>
    <property type="evidence" value="ECO:0007669"/>
    <property type="project" value="UniProtKB-KW"/>
</dbReference>
<feature type="domain" description="EML-like first beta-propeller" evidence="11">
    <location>
        <begin position="271"/>
        <end position="537"/>
    </location>
</feature>
<evidence type="ECO:0000256" key="7">
    <source>
        <dbReference type="ARBA" id="ARBA00023212"/>
    </source>
</evidence>
<keyword evidence="6" id="KW-0677">Repeat</keyword>
<dbReference type="SUPFAM" id="SSF50978">
    <property type="entry name" value="WD40 repeat-like"/>
    <property type="match status" value="1"/>
</dbReference>
<keyword evidence="4 8" id="KW-0853">WD repeat</keyword>
<evidence type="ECO:0000256" key="6">
    <source>
        <dbReference type="ARBA" id="ARBA00022737"/>
    </source>
</evidence>
<evidence type="ECO:0000313" key="16">
    <source>
        <dbReference type="EMBL" id="CAF3680362.1"/>
    </source>
</evidence>
<dbReference type="PROSITE" id="PS50294">
    <property type="entry name" value="WD_REPEATS_REGION"/>
    <property type="match status" value="1"/>
</dbReference>
<feature type="region of interest" description="Disordered" evidence="10">
    <location>
        <begin position="80"/>
        <end position="109"/>
    </location>
</feature>
<accession>A0A813ZAN0</accession>
<evidence type="ECO:0000313" key="13">
    <source>
        <dbReference type="EMBL" id="CAF0766366.1"/>
    </source>
</evidence>
<dbReference type="PANTHER" id="PTHR13720">
    <property type="entry name" value="WD-40 REPEAT PROTEIN"/>
    <property type="match status" value="1"/>
</dbReference>
<dbReference type="Proteomes" id="UP000682733">
    <property type="component" value="Unassembled WGS sequence"/>
</dbReference>
<dbReference type="InterPro" id="IPR055442">
    <property type="entry name" value="Beta-prop_EML-like_2nd"/>
</dbReference>
<gene>
    <name evidence="14" type="ORF">GPM918_LOCUS8445</name>
    <name evidence="13" type="ORF">OVA965_LOCUS2838</name>
    <name evidence="16" type="ORF">SRO942_LOCUS8445</name>
    <name evidence="15" type="ORF">TMI583_LOCUS2837</name>
</gene>
<dbReference type="InterPro" id="IPR001680">
    <property type="entry name" value="WD40_rpt"/>
</dbReference>
<evidence type="ECO:0000313" key="15">
    <source>
        <dbReference type="EMBL" id="CAF3546680.1"/>
    </source>
</evidence>
<evidence type="ECO:0000256" key="4">
    <source>
        <dbReference type="ARBA" id="ARBA00022574"/>
    </source>
</evidence>
<dbReference type="InterPro" id="IPR055439">
    <property type="entry name" value="Beta-prop_EML_1st"/>
</dbReference>
<protein>
    <submittedName>
        <fullName evidence="14">Uncharacterized protein</fullName>
    </submittedName>
</protein>
<evidence type="ECO:0000256" key="1">
    <source>
        <dbReference type="ARBA" id="ARBA00004245"/>
    </source>
</evidence>
<sequence length="824" mass="91564">MRSEISSHLIMNNTNGDAHESSSSVLDENNSIDTHMNGNHDGQLFQLQQRIDELENIVAQLKHMLLETLKRVNILEANSDRQTVRKSKSPVKSDRLSVNNSEPHRKVSLPTSHILKINTVDLQSKQQQQQRTKSCLPISSTKTPSKCSSRESISSVTGTGSQPLILLTKSATTSKKIQHHHPISPAYNNDTKCIRFNHNARSTSLYVPSSFDEDAKHLDIPNPLPGEILKLEWVYGYRGKDCRSNLYEIATGELIYFTASIVVLYNSEEHSQRHYLEHTDDIKSLCIHPDQVTVASGQSSSANNTTSNSQLAHIRIWDSISLHTTRIIGIGQFNVAVSCLSFSKGDSGKSLCAVDEGLERTLSIWNVGSGTQLTSTKCHSGPVAMAEFHSSDPHMIVTCGKQHIDSWRYDSNELKKISGLFGKDTPKFIVCIAFCANGDVCSGDSEGNILIWSKREFKLNRTIKNAHDGSIYCILVLEDTILTGGGKDGMIIEWNTNFEKTTQTYKLNDSMGCVRTIASSRGPMVAIGTTKNLILHGSISVGFSTIVDNHHDELCGLAIHPSEKKFLTCGNDGLIFYWDTLTHSFLWRYSLDEPIHCTAFHPSIDVVAIGLKKPKWLIFDCIQHKILHSQNEGTDQIQCLQYSPGSYGTYLAVGSGDHCIYVYPCENGLKYSKCSRLIGHSSFITHMDWSKNGQYLRSNSGDYDLIHWEILSYKQVSQPDTVRDIEWATCNCTLSYTTYGIYNDGANIGCCSRSFNEKLLICGDDNCRVNLLSYPCNKPKAARHSFCGHGGPLTNVAFVPDDDTRAISTGGIDATILQWTVELS</sequence>
<reference evidence="14" key="1">
    <citation type="submission" date="2021-02" db="EMBL/GenBank/DDBJ databases">
        <authorList>
            <person name="Nowell W R."/>
        </authorList>
    </citation>
    <scope>NUCLEOTIDE SEQUENCE</scope>
</reference>
<evidence type="ECO:0000256" key="2">
    <source>
        <dbReference type="ARBA" id="ARBA00006489"/>
    </source>
</evidence>
<evidence type="ECO:0000259" key="12">
    <source>
        <dbReference type="Pfam" id="PF23414"/>
    </source>
</evidence>
<evidence type="ECO:0000259" key="11">
    <source>
        <dbReference type="Pfam" id="PF23409"/>
    </source>
</evidence>
<dbReference type="Gene3D" id="2.130.10.10">
    <property type="entry name" value="YVTN repeat-like/Quinoprotein amine dehydrogenase"/>
    <property type="match status" value="2"/>
</dbReference>
<dbReference type="InterPro" id="IPR015943">
    <property type="entry name" value="WD40/YVTN_repeat-like_dom_sf"/>
</dbReference>
<organism evidence="14 17">
    <name type="scientific">Didymodactylos carnosus</name>
    <dbReference type="NCBI Taxonomy" id="1234261"/>
    <lineage>
        <taxon>Eukaryota</taxon>
        <taxon>Metazoa</taxon>
        <taxon>Spiralia</taxon>
        <taxon>Gnathifera</taxon>
        <taxon>Rotifera</taxon>
        <taxon>Eurotatoria</taxon>
        <taxon>Bdelloidea</taxon>
        <taxon>Philodinida</taxon>
        <taxon>Philodinidae</taxon>
        <taxon>Didymodactylos</taxon>
    </lineage>
</organism>
<comment type="subcellular location">
    <subcellularLocation>
        <location evidence="1">Cytoplasm</location>
        <location evidence="1">Cytoskeleton</location>
    </subcellularLocation>
</comment>
<comment type="caution">
    <text evidence="14">The sequence shown here is derived from an EMBL/GenBank/DDBJ whole genome shotgun (WGS) entry which is preliminary data.</text>
</comment>
<dbReference type="PROSITE" id="PS50082">
    <property type="entry name" value="WD_REPEATS_2"/>
    <property type="match status" value="3"/>
</dbReference>
<dbReference type="Proteomes" id="UP000681722">
    <property type="component" value="Unassembled WGS sequence"/>
</dbReference>
<feature type="region of interest" description="Disordered" evidence="10">
    <location>
        <begin position="124"/>
        <end position="158"/>
    </location>
</feature>
<dbReference type="EMBL" id="CAJOBA010000640">
    <property type="protein sequence ID" value="CAF3546680.1"/>
    <property type="molecule type" value="Genomic_DNA"/>
</dbReference>
<dbReference type="InterPro" id="IPR036322">
    <property type="entry name" value="WD40_repeat_dom_sf"/>
</dbReference>
<keyword evidence="7" id="KW-0206">Cytoskeleton</keyword>
<keyword evidence="9" id="KW-0175">Coiled coil</keyword>
<evidence type="ECO:0000256" key="8">
    <source>
        <dbReference type="PROSITE-ProRule" id="PRU00221"/>
    </source>
</evidence>
<proteinExistence type="inferred from homology"/>
<dbReference type="PANTHER" id="PTHR13720:SF50">
    <property type="entry name" value="ECHINODERM MICROTUBULE-ASSOCIATED PROTEIN-LIKE 2"/>
    <property type="match status" value="1"/>
</dbReference>
<dbReference type="Pfam" id="PF23409">
    <property type="entry name" value="Beta-prop_EML"/>
    <property type="match status" value="1"/>
</dbReference>
<dbReference type="Proteomes" id="UP000677228">
    <property type="component" value="Unassembled WGS sequence"/>
</dbReference>
<evidence type="ECO:0000256" key="10">
    <source>
        <dbReference type="SAM" id="MobiDB-lite"/>
    </source>
</evidence>
<dbReference type="GO" id="GO:0072686">
    <property type="term" value="C:mitotic spindle"/>
    <property type="evidence" value="ECO:0007669"/>
    <property type="project" value="TreeGrafter"/>
</dbReference>
<dbReference type="SMART" id="SM00320">
    <property type="entry name" value="WD40"/>
    <property type="match status" value="10"/>
</dbReference>
<feature type="repeat" description="WD" evidence="8">
    <location>
        <begin position="677"/>
        <end position="718"/>
    </location>
</feature>
<feature type="repeat" description="WD" evidence="8">
    <location>
        <begin position="547"/>
        <end position="579"/>
    </location>
</feature>
<feature type="coiled-coil region" evidence="9">
    <location>
        <begin position="44"/>
        <end position="71"/>
    </location>
</feature>
<dbReference type="OrthoDB" id="47802at2759"/>
<dbReference type="GO" id="GO:0008017">
    <property type="term" value="F:microtubule binding"/>
    <property type="evidence" value="ECO:0007669"/>
    <property type="project" value="TreeGrafter"/>
</dbReference>
<dbReference type="Proteomes" id="UP000663829">
    <property type="component" value="Unassembled WGS sequence"/>
</dbReference>
<dbReference type="EMBL" id="CAJOBC010001471">
    <property type="protein sequence ID" value="CAF3680362.1"/>
    <property type="molecule type" value="Genomic_DNA"/>
</dbReference>
<dbReference type="AlphaFoldDB" id="A0A813ZAN0"/>
<evidence type="ECO:0000313" key="17">
    <source>
        <dbReference type="Proteomes" id="UP000663829"/>
    </source>
</evidence>
<evidence type="ECO:0000256" key="5">
    <source>
        <dbReference type="ARBA" id="ARBA00022701"/>
    </source>
</evidence>
<dbReference type="GO" id="GO:0000226">
    <property type="term" value="P:microtubule cytoskeleton organization"/>
    <property type="evidence" value="ECO:0007669"/>
    <property type="project" value="TreeGrafter"/>
</dbReference>
<evidence type="ECO:0000256" key="3">
    <source>
        <dbReference type="ARBA" id="ARBA00022490"/>
    </source>
</evidence>
<dbReference type="InterPro" id="IPR011047">
    <property type="entry name" value="Quinoprotein_ADH-like_sf"/>
</dbReference>
<feature type="domain" description="EML-like second beta-propeller" evidence="12">
    <location>
        <begin position="554"/>
        <end position="821"/>
    </location>
</feature>
<keyword evidence="5" id="KW-0493">Microtubule</keyword>
<keyword evidence="17" id="KW-1185">Reference proteome</keyword>
<comment type="similarity">
    <text evidence="2">Belongs to the WD repeat EMAP family.</text>
</comment>
<evidence type="ECO:0000313" key="14">
    <source>
        <dbReference type="EMBL" id="CAF0897298.1"/>
    </source>
</evidence>
<feature type="repeat" description="WD" evidence="8">
    <location>
        <begin position="786"/>
        <end position="824"/>
    </location>
</feature>
<dbReference type="InterPro" id="IPR050630">
    <property type="entry name" value="WD_repeat_EMAP"/>
</dbReference>